<gene>
    <name evidence="1" type="ORF">BUALT_Bualt05G0000600</name>
</gene>
<dbReference type="AlphaFoldDB" id="A0AAV6XMC2"/>
<comment type="caution">
    <text evidence="1">The sequence shown here is derived from an EMBL/GenBank/DDBJ whole genome shotgun (WGS) entry which is preliminary data.</text>
</comment>
<evidence type="ECO:0000313" key="2">
    <source>
        <dbReference type="Proteomes" id="UP000826271"/>
    </source>
</evidence>
<dbReference type="Pfam" id="PF14223">
    <property type="entry name" value="Retrotran_gag_2"/>
    <property type="match status" value="1"/>
</dbReference>
<name>A0AAV6XMC2_9LAMI</name>
<accession>A0AAV6XMC2</accession>
<evidence type="ECO:0008006" key="3">
    <source>
        <dbReference type="Google" id="ProtNLM"/>
    </source>
</evidence>
<evidence type="ECO:0000313" key="1">
    <source>
        <dbReference type="EMBL" id="KAG8381706.1"/>
    </source>
</evidence>
<dbReference type="Proteomes" id="UP000826271">
    <property type="component" value="Unassembled WGS sequence"/>
</dbReference>
<protein>
    <recommendedName>
        <fullName evidence="3">Retrotransposon Copia-like N-terminal domain-containing protein</fullName>
    </recommendedName>
</protein>
<dbReference type="PANTHER" id="PTHR37610:SF77">
    <property type="entry name" value="INTEGRASE CATALYTIC DOMAIN-CONTAINING PROTEIN"/>
    <property type="match status" value="1"/>
</dbReference>
<reference evidence="1" key="1">
    <citation type="submission" date="2019-10" db="EMBL/GenBank/DDBJ databases">
        <authorList>
            <person name="Zhang R."/>
            <person name="Pan Y."/>
            <person name="Wang J."/>
            <person name="Ma R."/>
            <person name="Yu S."/>
        </authorList>
    </citation>
    <scope>NUCLEOTIDE SEQUENCE</scope>
    <source>
        <strain evidence="1">LA-IB0</strain>
        <tissue evidence="1">Leaf</tissue>
    </source>
</reference>
<dbReference type="PANTHER" id="PTHR37610">
    <property type="entry name" value="CCHC-TYPE DOMAIN-CONTAINING PROTEIN"/>
    <property type="match status" value="1"/>
</dbReference>
<organism evidence="1 2">
    <name type="scientific">Buddleja alternifolia</name>
    <dbReference type="NCBI Taxonomy" id="168488"/>
    <lineage>
        <taxon>Eukaryota</taxon>
        <taxon>Viridiplantae</taxon>
        <taxon>Streptophyta</taxon>
        <taxon>Embryophyta</taxon>
        <taxon>Tracheophyta</taxon>
        <taxon>Spermatophyta</taxon>
        <taxon>Magnoliopsida</taxon>
        <taxon>eudicotyledons</taxon>
        <taxon>Gunneridae</taxon>
        <taxon>Pentapetalae</taxon>
        <taxon>asterids</taxon>
        <taxon>lamiids</taxon>
        <taxon>Lamiales</taxon>
        <taxon>Scrophulariaceae</taxon>
        <taxon>Buddlejeae</taxon>
        <taxon>Buddleja</taxon>
    </lineage>
</organism>
<sequence>MSSDKYDAFLVHFNGKNYSAWAFHFHIFVEGKGLWGHVDGSNPAPDRNKDKDEQAKWDIKDAQIMEWIQGSVEPNITLNLRPFKTAAETWSDLKKLYSLSSVQSVHETTIRDQFLMKLRPEFEGTRSNLMNRDTVPSLDSCLNDLFREKQRLLTQTTWKNKNPPSFLRLMLHKDQQSGKMIARGPKVGSLFPLQFRFSECSPLPFLICNSAYVDYQAWNKSLGHPNKNVLQDLLKSGLLWNKRSPILNDVQFDCNACKLGKSKTPPFTTHTPNVVQHFDLIHSEVWGMAPVTSPANYKSSKPLLVYQRRNFSKSNKTTTPLESPISLIADPF</sequence>
<proteinExistence type="predicted"/>
<keyword evidence="2" id="KW-1185">Reference proteome</keyword>
<dbReference type="EMBL" id="WHWC01000005">
    <property type="protein sequence ID" value="KAG8381706.1"/>
    <property type="molecule type" value="Genomic_DNA"/>
</dbReference>